<dbReference type="InParanoid" id="A0A6J0SY13"/>
<organism evidence="12 13">
    <name type="scientific">Pogona vitticeps</name>
    <name type="common">central bearded dragon</name>
    <dbReference type="NCBI Taxonomy" id="103695"/>
    <lineage>
        <taxon>Eukaryota</taxon>
        <taxon>Metazoa</taxon>
        <taxon>Chordata</taxon>
        <taxon>Craniata</taxon>
        <taxon>Vertebrata</taxon>
        <taxon>Euteleostomi</taxon>
        <taxon>Lepidosauria</taxon>
        <taxon>Squamata</taxon>
        <taxon>Bifurcata</taxon>
        <taxon>Unidentata</taxon>
        <taxon>Episquamata</taxon>
        <taxon>Toxicofera</taxon>
        <taxon>Iguania</taxon>
        <taxon>Acrodonta</taxon>
        <taxon>Agamidae</taxon>
        <taxon>Amphibolurinae</taxon>
        <taxon>Pogona</taxon>
    </lineage>
</organism>
<dbReference type="InterPro" id="IPR032710">
    <property type="entry name" value="NTF2-like_dom_sf"/>
</dbReference>
<evidence type="ECO:0000256" key="3">
    <source>
        <dbReference type="ARBA" id="ARBA00022980"/>
    </source>
</evidence>
<dbReference type="SUPFAM" id="SSF54427">
    <property type="entry name" value="NTF2-like"/>
    <property type="match status" value="1"/>
</dbReference>
<keyword evidence="4" id="KW-0496">Mitochondrion</keyword>
<dbReference type="SMART" id="SM00978">
    <property type="entry name" value="Tim44"/>
    <property type="match status" value="1"/>
</dbReference>
<gene>
    <name evidence="13" type="primary">MRPL45</name>
</gene>
<dbReference type="GeneID" id="110074896"/>
<dbReference type="InterPro" id="IPR051975">
    <property type="entry name" value="mtLSU_mL45"/>
</dbReference>
<dbReference type="GO" id="GO:0005739">
    <property type="term" value="C:mitochondrion"/>
    <property type="evidence" value="ECO:0007669"/>
    <property type="project" value="UniProtKB-SubCell"/>
</dbReference>
<dbReference type="PANTHER" id="PTHR28554">
    <property type="entry name" value="39S RIBOSOMAL PROTEIN L45, MITOCHONDRIAL"/>
    <property type="match status" value="1"/>
</dbReference>
<dbReference type="Pfam" id="PF04280">
    <property type="entry name" value="Tim44"/>
    <property type="match status" value="1"/>
</dbReference>
<dbReference type="PANTHER" id="PTHR28554:SF1">
    <property type="entry name" value="LARGE RIBOSOMAL SUBUNIT PROTEIN ML45"/>
    <property type="match status" value="1"/>
</dbReference>
<reference evidence="13" key="1">
    <citation type="submission" date="2025-08" db="UniProtKB">
        <authorList>
            <consortium name="RefSeq"/>
        </authorList>
    </citation>
    <scope>IDENTIFICATION</scope>
</reference>
<dbReference type="RefSeq" id="XP_020641286.2">
    <property type="nucleotide sequence ID" value="XM_020785627.2"/>
</dbReference>
<evidence type="ECO:0000256" key="2">
    <source>
        <dbReference type="ARBA" id="ARBA00022946"/>
    </source>
</evidence>
<dbReference type="InterPro" id="IPR007379">
    <property type="entry name" value="Tim44-like_dom"/>
</dbReference>
<proteinExistence type="inferred from homology"/>
<dbReference type="KEGG" id="pvt:110074896"/>
<evidence type="ECO:0000313" key="13">
    <source>
        <dbReference type="RefSeq" id="XP_020641286.2"/>
    </source>
</evidence>
<comment type="subcellular location">
    <subcellularLocation>
        <location evidence="1">Mitochondrion</location>
    </subcellularLocation>
</comment>
<dbReference type="CTD" id="84311"/>
<evidence type="ECO:0000256" key="8">
    <source>
        <dbReference type="ARBA" id="ARBA00043031"/>
    </source>
</evidence>
<evidence type="ECO:0000256" key="5">
    <source>
        <dbReference type="ARBA" id="ARBA00023274"/>
    </source>
</evidence>
<feature type="region of interest" description="Disordered" evidence="10">
    <location>
        <begin position="288"/>
        <end position="313"/>
    </location>
</feature>
<keyword evidence="5" id="KW-0687">Ribonucleoprotein</keyword>
<protein>
    <recommendedName>
        <fullName evidence="7">Large ribosomal subunit protein mL45</fullName>
    </recommendedName>
    <alternativeName>
        <fullName evidence="8">39S ribosomal protein L45, mitochondrial</fullName>
    </alternativeName>
</protein>
<name>A0A6J0SY13_9SAUR</name>
<evidence type="ECO:0000256" key="9">
    <source>
        <dbReference type="ARBA" id="ARBA00045355"/>
    </source>
</evidence>
<sequence>MAAPMRQAVVKLSLCSYLQSTGCLLNPARLTPSSLVMPVRTKKRGYTPPKSINDFSTPEEAMKYARAAGIVMPHEDNFRPINIFCTAGIADAYVPPEGDARMSSLSKDGLKQKTERLRQLASTQLSIRKIRKLDPKFNVKTFAEEAQNIFIEAHNNLTNFDKDKLHDLVTEHCYPEMVRGNKYKTIRWRFLESLEPPRIVQVRLSTMVSQENMYGQVTVRMHTRQTLAIYDRFGRLMYGGENIPKDVLEYVVFEKHLTNRYGQWRLHDKIVPSWAPPKDPVIKTVMVPGPKLDPSQEYEDPIAPQQAPNPVTQ</sequence>
<evidence type="ECO:0000256" key="7">
    <source>
        <dbReference type="ARBA" id="ARBA00039448"/>
    </source>
</evidence>
<dbReference type="GO" id="GO:0005840">
    <property type="term" value="C:ribosome"/>
    <property type="evidence" value="ECO:0007669"/>
    <property type="project" value="UniProtKB-KW"/>
</dbReference>
<dbReference type="GO" id="GO:1990904">
    <property type="term" value="C:ribonucleoprotein complex"/>
    <property type="evidence" value="ECO:0007669"/>
    <property type="project" value="UniProtKB-KW"/>
</dbReference>
<evidence type="ECO:0000256" key="10">
    <source>
        <dbReference type="SAM" id="MobiDB-lite"/>
    </source>
</evidence>
<keyword evidence="2" id="KW-0809">Transit peptide</keyword>
<keyword evidence="3" id="KW-0689">Ribosomal protein</keyword>
<accession>A0A6J0SY13</accession>
<comment type="function">
    <text evidence="9">Component of the mitochondrial large ribosomal subunit (mt-LSU). Within the mitochondrial ribosomes, required to direct the nascent polypeptide toward the tunnel exit and position the exit at a distance from the membrane surface.</text>
</comment>
<comment type="similarity">
    <text evidence="6">Belongs to the mitochondrion-specific ribosomal protein mL45 family.</text>
</comment>
<keyword evidence="12" id="KW-1185">Reference proteome</keyword>
<evidence type="ECO:0000256" key="1">
    <source>
        <dbReference type="ARBA" id="ARBA00004173"/>
    </source>
</evidence>
<evidence type="ECO:0000256" key="4">
    <source>
        <dbReference type="ARBA" id="ARBA00023128"/>
    </source>
</evidence>
<dbReference type="Proteomes" id="UP001652642">
    <property type="component" value="Chromosome 6"/>
</dbReference>
<evidence type="ECO:0000313" key="12">
    <source>
        <dbReference type="Proteomes" id="UP001652642"/>
    </source>
</evidence>
<evidence type="ECO:0000259" key="11">
    <source>
        <dbReference type="SMART" id="SM00978"/>
    </source>
</evidence>
<dbReference type="AlphaFoldDB" id="A0A6J0SY13"/>
<evidence type="ECO:0000256" key="6">
    <source>
        <dbReference type="ARBA" id="ARBA00038073"/>
    </source>
</evidence>
<dbReference type="Gene3D" id="3.10.450.240">
    <property type="match status" value="1"/>
</dbReference>
<feature type="domain" description="Tim44-like" evidence="11">
    <location>
        <begin position="123"/>
        <end position="271"/>
    </location>
</feature>
<dbReference type="OrthoDB" id="19619at2759"/>